<accession>M3D807</accession>
<evidence type="ECO:0000313" key="2">
    <source>
        <dbReference type="EMBL" id="EMF52372.1"/>
    </source>
</evidence>
<dbReference type="EMBL" id="KB405095">
    <property type="protein sequence ID" value="EMF52372.1"/>
    <property type="molecule type" value="Genomic_DNA"/>
</dbReference>
<dbReference type="Pfam" id="PF13701">
    <property type="entry name" value="DDE_Tnp_1_4"/>
    <property type="match status" value="1"/>
</dbReference>
<evidence type="ECO:0000259" key="1">
    <source>
        <dbReference type="Pfam" id="PF13701"/>
    </source>
</evidence>
<dbReference type="InterPro" id="IPR025668">
    <property type="entry name" value="Tnp_DDE_dom"/>
</dbReference>
<proteinExistence type="predicted"/>
<evidence type="ECO:0000313" key="3">
    <source>
        <dbReference type="Proteomes" id="UP000030760"/>
    </source>
</evidence>
<gene>
    <name evidence="2" type="ORF">SBD_6894</name>
</gene>
<dbReference type="Proteomes" id="UP000030760">
    <property type="component" value="Unassembled WGS sequence"/>
</dbReference>
<organism evidence="2 3">
    <name type="scientific">Streptomyces bottropensis ATCC 25435</name>
    <dbReference type="NCBI Taxonomy" id="1054862"/>
    <lineage>
        <taxon>Bacteria</taxon>
        <taxon>Bacillati</taxon>
        <taxon>Actinomycetota</taxon>
        <taxon>Actinomycetes</taxon>
        <taxon>Kitasatosporales</taxon>
        <taxon>Streptomycetaceae</taxon>
        <taxon>Streptomyces</taxon>
    </lineage>
</organism>
<dbReference type="AlphaFoldDB" id="M3D807"/>
<name>M3D807_9ACTN</name>
<feature type="domain" description="Transposase DDE" evidence="1">
    <location>
        <begin position="3"/>
        <end position="202"/>
    </location>
</feature>
<sequence length="215" mass="22759">MYPRVRIEGGGRTVVSQAGGVLLGETVRKAGLDTAISAALTPWRKTRAVHDPGKILLDVALAVALGGDCLADVAMLRAEPAVFGPVASDPTVSRLIDTLAASGEKALRAIRAARAEVRRHVWRLAGREAPDAGGTVTVDLDGVLVIAHSDKEDAAPTWQRTYGHHPLMGFVDHGPGGTGEPVAALLRPGNAGSVRHEVAQFEWLHRLEVRLMSKV</sequence>
<protein>
    <recommendedName>
        <fullName evidence="1">Transposase DDE domain-containing protein</fullName>
    </recommendedName>
</protein>
<reference evidence="3" key="1">
    <citation type="journal article" date="2013" name="Genome Announc.">
        <title>Draft Genome Sequence of Streptomyces bottropensis ATCC 25435, a Bottromycin-Producing Actinomycete.</title>
        <authorList>
            <person name="Zhang H."/>
            <person name="Zhou W."/>
            <person name="Zhuang Y."/>
            <person name="Liang X."/>
            <person name="Liu T."/>
        </authorList>
    </citation>
    <scope>NUCLEOTIDE SEQUENCE [LARGE SCALE GENOMIC DNA]</scope>
    <source>
        <strain evidence="3">ATCC 25435</strain>
    </source>
</reference>